<feature type="transmembrane region" description="Helical" evidence="1">
    <location>
        <begin position="44"/>
        <end position="65"/>
    </location>
</feature>
<dbReference type="InterPro" id="IPR045535">
    <property type="entry name" value="ThsA_Macro"/>
</dbReference>
<proteinExistence type="predicted"/>
<gene>
    <name evidence="3" type="ORF">C823_02674</name>
</gene>
<evidence type="ECO:0000313" key="3">
    <source>
        <dbReference type="EMBL" id="EMZ26178.1"/>
    </source>
</evidence>
<keyword evidence="1" id="KW-1133">Transmembrane helix</keyword>
<evidence type="ECO:0000256" key="1">
    <source>
        <dbReference type="SAM" id="Phobius"/>
    </source>
</evidence>
<accession>N2AI68</accession>
<dbReference type="eggNOG" id="ENOG502Z81N">
    <property type="taxonomic scope" value="Bacteria"/>
</dbReference>
<dbReference type="OrthoDB" id="2606558at2"/>
<name>N2AI68_9FIRM</name>
<keyword evidence="1" id="KW-0472">Membrane</keyword>
<evidence type="ECO:0000259" key="2">
    <source>
        <dbReference type="Pfam" id="PF20016"/>
    </source>
</evidence>
<feature type="transmembrane region" description="Helical" evidence="1">
    <location>
        <begin position="7"/>
        <end position="24"/>
    </location>
</feature>
<protein>
    <recommendedName>
        <fullName evidence="2">Thoeris protein ThsA Macro domain-containing protein</fullName>
    </recommendedName>
</protein>
<dbReference type="AlphaFoldDB" id="N2AI68"/>
<organism evidence="3 4">
    <name type="scientific">Eubacterium plexicaudatum ASF492</name>
    <dbReference type="NCBI Taxonomy" id="1235802"/>
    <lineage>
        <taxon>Bacteria</taxon>
        <taxon>Bacillati</taxon>
        <taxon>Bacillota</taxon>
        <taxon>Clostridia</taxon>
        <taxon>Eubacteriales</taxon>
        <taxon>Eubacteriaceae</taxon>
        <taxon>Eubacterium</taxon>
    </lineage>
</organism>
<keyword evidence="4" id="KW-1185">Reference proteome</keyword>
<sequence length="273" mass="31361">MCKYLKICSAWALSAITIIFTFIPEKCFSQYKLPINVSEEVHIIINRILTYIIIFVISAVLYQWYLQTRKEVTIKGKNYRIQIEYGDLLQKHDYKKVISFDECFTTSVGPAPSDVNADSICGQFLQSHPISAQEMQLLIDKVPLKPMRSKSKFQSKTRYESGKLVPYNDFLLMSFAKLNENGRGEMTHDDFLDCLSLLWKEIDTHYGQKNVCISILGSGVTYMGDESLSQQKLLDIIIASYKLSTHKIKLPYQLFIICKESDDFSLNKIGESI</sequence>
<dbReference type="STRING" id="1235802.C823_02674"/>
<dbReference type="Pfam" id="PF20016">
    <property type="entry name" value="ThsA_Macro"/>
    <property type="match status" value="1"/>
</dbReference>
<dbReference type="PATRIC" id="fig|1235802.3.peg.2824"/>
<dbReference type="HOGENOM" id="CLU_1007333_0_0_9"/>
<feature type="domain" description="Thoeris protein ThsA Macro" evidence="2">
    <location>
        <begin position="81"/>
        <end position="259"/>
    </location>
</feature>
<dbReference type="Proteomes" id="UP000012589">
    <property type="component" value="Unassembled WGS sequence"/>
</dbReference>
<dbReference type="EMBL" id="AQFT01000085">
    <property type="protein sequence ID" value="EMZ26178.1"/>
    <property type="molecule type" value="Genomic_DNA"/>
</dbReference>
<evidence type="ECO:0000313" key="4">
    <source>
        <dbReference type="Proteomes" id="UP000012589"/>
    </source>
</evidence>
<keyword evidence="1" id="KW-0812">Transmembrane</keyword>
<reference evidence="3 4" key="1">
    <citation type="journal article" date="2014" name="Genome Announc.">
        <title>Draft genome sequences of the altered schaedler flora, a defined bacterial community from gnotobiotic mice.</title>
        <authorList>
            <person name="Wannemuehler M.J."/>
            <person name="Overstreet A.M."/>
            <person name="Ward D.V."/>
            <person name="Phillips G.J."/>
        </authorList>
    </citation>
    <scope>NUCLEOTIDE SEQUENCE [LARGE SCALE GENOMIC DNA]</scope>
    <source>
        <strain evidence="3 4">ASF492</strain>
    </source>
</reference>
<comment type="caution">
    <text evidence="3">The sequence shown here is derived from an EMBL/GenBank/DDBJ whole genome shotgun (WGS) entry which is preliminary data.</text>
</comment>